<proteinExistence type="predicted"/>
<dbReference type="PANTHER" id="PTHR47074:SF11">
    <property type="entry name" value="REVERSE TRANSCRIPTASE-LIKE PROTEIN"/>
    <property type="match status" value="1"/>
</dbReference>
<accession>A0A816U607</accession>
<dbReference type="Proteomes" id="UP001295469">
    <property type="component" value="Chromosome C08"/>
</dbReference>
<evidence type="ECO:0000313" key="2">
    <source>
        <dbReference type="EMBL" id="CAF2106086.1"/>
    </source>
</evidence>
<dbReference type="EMBL" id="HG994372">
    <property type="protein sequence ID" value="CAF2106086.1"/>
    <property type="molecule type" value="Genomic_DNA"/>
</dbReference>
<dbReference type="InterPro" id="IPR052929">
    <property type="entry name" value="RNase_H-like_EbsB-rel"/>
</dbReference>
<dbReference type="PANTHER" id="PTHR47074">
    <property type="entry name" value="BNAC02G40300D PROTEIN"/>
    <property type="match status" value="1"/>
</dbReference>
<dbReference type="AlphaFoldDB" id="A0A816U607"/>
<gene>
    <name evidence="2" type="ORF">DARMORV10_C08P04900.1</name>
</gene>
<reference evidence="2" key="1">
    <citation type="submission" date="2021-01" db="EMBL/GenBank/DDBJ databases">
        <authorList>
            <consortium name="Genoscope - CEA"/>
            <person name="William W."/>
        </authorList>
    </citation>
    <scope>NUCLEOTIDE SEQUENCE</scope>
</reference>
<dbReference type="InterPro" id="IPR002156">
    <property type="entry name" value="RNaseH_domain"/>
</dbReference>
<feature type="non-terminal residue" evidence="2">
    <location>
        <position position="180"/>
    </location>
</feature>
<dbReference type="GO" id="GO:0003676">
    <property type="term" value="F:nucleic acid binding"/>
    <property type="evidence" value="ECO:0007669"/>
    <property type="project" value="InterPro"/>
</dbReference>
<evidence type="ECO:0000259" key="1">
    <source>
        <dbReference type="Pfam" id="PF13456"/>
    </source>
</evidence>
<dbReference type="Pfam" id="PF13456">
    <property type="entry name" value="RVT_3"/>
    <property type="match status" value="1"/>
</dbReference>
<feature type="domain" description="RNase H type-1" evidence="1">
    <location>
        <begin position="57"/>
        <end position="172"/>
    </location>
</feature>
<organism evidence="2">
    <name type="scientific">Brassica napus</name>
    <name type="common">Rape</name>
    <dbReference type="NCBI Taxonomy" id="3708"/>
    <lineage>
        <taxon>Eukaryota</taxon>
        <taxon>Viridiplantae</taxon>
        <taxon>Streptophyta</taxon>
        <taxon>Embryophyta</taxon>
        <taxon>Tracheophyta</taxon>
        <taxon>Spermatophyta</taxon>
        <taxon>Magnoliopsida</taxon>
        <taxon>eudicotyledons</taxon>
        <taxon>Gunneridae</taxon>
        <taxon>Pentapetalae</taxon>
        <taxon>rosids</taxon>
        <taxon>malvids</taxon>
        <taxon>Brassicales</taxon>
        <taxon>Brassicaceae</taxon>
        <taxon>Brassiceae</taxon>
        <taxon>Brassica</taxon>
    </lineage>
</organism>
<sequence length="180" mass="20020">MEPSLVLSRAMEEAGMWLTVNSCVESTTTPAVAPTIETPKRTWSKPPRGLLKCNVGTSWQPSNLGSGASWIVRDEIGNPVIHSRRAFSGVLSELEASLRSLAWSIMALSDLHLDKVIIEFSCVMMAEALLNPTKFPEVQYLIQETLQSLHRFSTYTLNHVEPEKNRVAKLIAVSVTKDQR</sequence>
<protein>
    <submittedName>
        <fullName evidence="2">(rape) hypothetical protein</fullName>
    </submittedName>
</protein>
<name>A0A816U607_BRANA</name>
<dbReference type="GO" id="GO:0004523">
    <property type="term" value="F:RNA-DNA hybrid ribonuclease activity"/>
    <property type="evidence" value="ECO:0007669"/>
    <property type="project" value="InterPro"/>
</dbReference>